<dbReference type="PANTHER" id="PTHR43717">
    <property type="entry name" value="ANAEROBIC NITRIC OXIDE REDUCTASE FLAVORUBREDOXIN"/>
    <property type="match status" value="1"/>
</dbReference>
<dbReference type="Proteomes" id="UP000886844">
    <property type="component" value="Unassembled WGS sequence"/>
</dbReference>
<dbReference type="Pfam" id="PF19583">
    <property type="entry name" value="ODP"/>
    <property type="match status" value="1"/>
</dbReference>
<accession>A0A9D1Z1I9</accession>
<proteinExistence type="inferred from homology"/>
<gene>
    <name evidence="3" type="ORF">H9828_09725</name>
</gene>
<sequence length="397" mass="44228">MAITEIASGIHYVGVNDRTTTRFEGLWSLPQGVSYNAYLVVGEKIALIDTVEEAFGSRLEANIREVLGDRKVDYLVVNHMEPDHSSSITALRRLYPDLQIVTNAKALQMIEGYYGLCGGTIEVKEGDTLDLGGKTLSFHLIPMVHWPETMVTWCPEEQTLFSGDAFGCFGALDGGITDSEVDPERYWDEMRRYYATIVGKYGAPVQKALQKLAGLEIRSICPTHGPVWQKQIGRVVDLYDRMSRYEGEPGVVIAYASMYGNTEQLAERIARELAAEGVRNIRIYNLSYADPSVVLRDVFRFDTLLVGGPTYNAGLFPPVAELLDKLAARCIPQRRFGWFGSFTWAGAAVKLLGEFAQKMKWETLGAPVEMKQGFSPKMYDCCRALAHDVAEKLHGKA</sequence>
<dbReference type="GO" id="GO:0010181">
    <property type="term" value="F:FMN binding"/>
    <property type="evidence" value="ECO:0007669"/>
    <property type="project" value="InterPro"/>
</dbReference>
<evidence type="ECO:0000313" key="4">
    <source>
        <dbReference type="Proteomes" id="UP000886844"/>
    </source>
</evidence>
<dbReference type="PROSITE" id="PS50902">
    <property type="entry name" value="FLAVODOXIN_LIKE"/>
    <property type="match status" value="1"/>
</dbReference>
<dbReference type="GO" id="GO:0016491">
    <property type="term" value="F:oxidoreductase activity"/>
    <property type="evidence" value="ECO:0007669"/>
    <property type="project" value="InterPro"/>
</dbReference>
<evidence type="ECO:0000259" key="2">
    <source>
        <dbReference type="PROSITE" id="PS50902"/>
    </source>
</evidence>
<name>A0A9D1Z1I9_9BACT</name>
<dbReference type="InterPro" id="IPR036866">
    <property type="entry name" value="RibonucZ/Hydroxyglut_hydro"/>
</dbReference>
<dbReference type="SUPFAM" id="SSF56281">
    <property type="entry name" value="Metallo-hydrolase/oxidoreductase"/>
    <property type="match status" value="1"/>
</dbReference>
<dbReference type="PANTHER" id="PTHR43717:SF1">
    <property type="entry name" value="ANAEROBIC NITRIC OXIDE REDUCTASE FLAVORUBREDOXIN"/>
    <property type="match status" value="1"/>
</dbReference>
<evidence type="ECO:0000313" key="3">
    <source>
        <dbReference type="EMBL" id="HIY69682.1"/>
    </source>
</evidence>
<dbReference type="AlphaFoldDB" id="A0A9D1Z1I9"/>
<dbReference type="SUPFAM" id="SSF52218">
    <property type="entry name" value="Flavoproteins"/>
    <property type="match status" value="1"/>
</dbReference>
<feature type="domain" description="Flavodoxin-like" evidence="2">
    <location>
        <begin position="251"/>
        <end position="390"/>
    </location>
</feature>
<dbReference type="GO" id="GO:0046872">
    <property type="term" value="F:metal ion binding"/>
    <property type="evidence" value="ECO:0007669"/>
    <property type="project" value="InterPro"/>
</dbReference>
<dbReference type="InterPro" id="IPR008254">
    <property type="entry name" value="Flavodoxin/NO_synth"/>
</dbReference>
<dbReference type="InterPro" id="IPR016440">
    <property type="entry name" value="Rubredoxin-O_OxRdtase"/>
</dbReference>
<dbReference type="Gene3D" id="3.60.15.10">
    <property type="entry name" value="Ribonuclease Z/Hydroxyacylglutathione hydrolase-like"/>
    <property type="match status" value="1"/>
</dbReference>
<dbReference type="EMBL" id="DXDA01000074">
    <property type="protein sequence ID" value="HIY69682.1"/>
    <property type="molecule type" value="Genomic_DNA"/>
</dbReference>
<dbReference type="InterPro" id="IPR029039">
    <property type="entry name" value="Flavoprotein-like_sf"/>
</dbReference>
<organism evidence="3 4">
    <name type="scientific">Candidatus Alistipes intestinigallinarum</name>
    <dbReference type="NCBI Taxonomy" id="2838440"/>
    <lineage>
        <taxon>Bacteria</taxon>
        <taxon>Pseudomonadati</taxon>
        <taxon>Bacteroidota</taxon>
        <taxon>Bacteroidia</taxon>
        <taxon>Bacteroidales</taxon>
        <taxon>Rikenellaceae</taxon>
        <taxon>Alistipes</taxon>
    </lineage>
</organism>
<dbReference type="GO" id="GO:0009055">
    <property type="term" value="F:electron transfer activity"/>
    <property type="evidence" value="ECO:0007669"/>
    <property type="project" value="InterPro"/>
</dbReference>
<reference evidence="3" key="1">
    <citation type="journal article" date="2021" name="PeerJ">
        <title>Extensive microbial diversity within the chicken gut microbiome revealed by metagenomics and culture.</title>
        <authorList>
            <person name="Gilroy R."/>
            <person name="Ravi A."/>
            <person name="Getino M."/>
            <person name="Pursley I."/>
            <person name="Horton D.L."/>
            <person name="Alikhan N.F."/>
            <person name="Baker D."/>
            <person name="Gharbi K."/>
            <person name="Hall N."/>
            <person name="Watson M."/>
            <person name="Adriaenssens E.M."/>
            <person name="Foster-Nyarko E."/>
            <person name="Jarju S."/>
            <person name="Secka A."/>
            <person name="Antonio M."/>
            <person name="Oren A."/>
            <person name="Chaudhuri R.R."/>
            <person name="La Ragione R."/>
            <person name="Hildebrand F."/>
            <person name="Pallen M.J."/>
        </authorList>
    </citation>
    <scope>NUCLEOTIDE SEQUENCE</scope>
    <source>
        <strain evidence="3">5134</strain>
    </source>
</reference>
<dbReference type="CDD" id="cd07709">
    <property type="entry name" value="flavodiiron_proteins_MBL-fold"/>
    <property type="match status" value="1"/>
</dbReference>
<dbReference type="InterPro" id="IPR001279">
    <property type="entry name" value="Metallo-B-lactamas"/>
</dbReference>
<comment type="caution">
    <text evidence="3">The sequence shown here is derived from an EMBL/GenBank/DDBJ whole genome shotgun (WGS) entry which is preliminary data.</text>
</comment>
<protein>
    <submittedName>
        <fullName evidence="3">FprA family A-type flavoprotein</fullName>
    </submittedName>
</protein>
<reference evidence="3" key="2">
    <citation type="submission" date="2021-04" db="EMBL/GenBank/DDBJ databases">
        <authorList>
            <person name="Gilroy R."/>
        </authorList>
    </citation>
    <scope>NUCLEOTIDE SEQUENCE</scope>
    <source>
        <strain evidence="3">5134</strain>
    </source>
</reference>
<evidence type="ECO:0000256" key="1">
    <source>
        <dbReference type="ARBA" id="ARBA00007121"/>
    </source>
</evidence>
<dbReference type="InterPro" id="IPR045761">
    <property type="entry name" value="ODP_dom"/>
</dbReference>
<dbReference type="Pfam" id="PF00258">
    <property type="entry name" value="Flavodoxin_1"/>
    <property type="match status" value="1"/>
</dbReference>
<dbReference type="Gene3D" id="3.40.50.360">
    <property type="match status" value="1"/>
</dbReference>
<comment type="similarity">
    <text evidence="1">In the N-terminal section; belongs to the zinc metallo-hydrolase group 3 family.</text>
</comment>
<dbReference type="PIRSF" id="PIRSF005243">
    <property type="entry name" value="ROO"/>
    <property type="match status" value="1"/>
</dbReference>
<dbReference type="SMART" id="SM00849">
    <property type="entry name" value="Lactamase_B"/>
    <property type="match status" value="1"/>
</dbReference>